<dbReference type="AlphaFoldDB" id="D0KW30"/>
<dbReference type="Proteomes" id="UP000009102">
    <property type="component" value="Chromosome"/>
</dbReference>
<evidence type="ECO:0000256" key="2">
    <source>
        <dbReference type="ARBA" id="ARBA00023125"/>
    </source>
</evidence>
<dbReference type="Pfam" id="PF06445">
    <property type="entry name" value="GyrI-like"/>
    <property type="match status" value="1"/>
</dbReference>
<dbReference type="SMART" id="SM00871">
    <property type="entry name" value="AraC_E_bind"/>
    <property type="match status" value="1"/>
</dbReference>
<dbReference type="OrthoDB" id="282744at2"/>
<evidence type="ECO:0000259" key="4">
    <source>
        <dbReference type="PROSITE" id="PS01124"/>
    </source>
</evidence>
<dbReference type="InterPro" id="IPR010499">
    <property type="entry name" value="AraC_E-bd"/>
</dbReference>
<dbReference type="SMART" id="SM00342">
    <property type="entry name" value="HTH_ARAC"/>
    <property type="match status" value="1"/>
</dbReference>
<dbReference type="InterPro" id="IPR018060">
    <property type="entry name" value="HTH_AraC"/>
</dbReference>
<dbReference type="eggNOG" id="COG3449">
    <property type="taxonomic scope" value="Bacteria"/>
</dbReference>
<keyword evidence="3" id="KW-0804">Transcription</keyword>
<dbReference type="PROSITE" id="PS01124">
    <property type="entry name" value="HTH_ARAC_FAMILY_2"/>
    <property type="match status" value="1"/>
</dbReference>
<dbReference type="HOGENOM" id="CLU_000445_81_1_6"/>
<dbReference type="InterPro" id="IPR011256">
    <property type="entry name" value="Reg_factor_effector_dom_sf"/>
</dbReference>
<name>D0KW30_HALNC</name>
<dbReference type="PANTHER" id="PTHR40055">
    <property type="entry name" value="TRANSCRIPTIONAL REGULATOR YGIV-RELATED"/>
    <property type="match status" value="1"/>
</dbReference>
<accession>D0KW30</accession>
<organism evidence="5 6">
    <name type="scientific">Halothiobacillus neapolitanus (strain ATCC 23641 / DSM 15147 / CIP 104769 / NCIMB 8539 / c2)</name>
    <name type="common">Thiobacillus neapolitanus</name>
    <dbReference type="NCBI Taxonomy" id="555778"/>
    <lineage>
        <taxon>Bacteria</taxon>
        <taxon>Pseudomonadati</taxon>
        <taxon>Pseudomonadota</taxon>
        <taxon>Gammaproteobacteria</taxon>
        <taxon>Chromatiales</taxon>
        <taxon>Halothiobacillaceae</taxon>
        <taxon>Halothiobacillus</taxon>
    </lineage>
</organism>
<dbReference type="Pfam" id="PF12833">
    <property type="entry name" value="HTH_18"/>
    <property type="match status" value="1"/>
</dbReference>
<dbReference type="GO" id="GO:0003700">
    <property type="term" value="F:DNA-binding transcription factor activity"/>
    <property type="evidence" value="ECO:0007669"/>
    <property type="project" value="InterPro"/>
</dbReference>
<dbReference type="Gene3D" id="3.20.80.10">
    <property type="entry name" value="Regulatory factor, effector binding domain"/>
    <property type="match status" value="1"/>
</dbReference>
<dbReference type="EMBL" id="CP001801">
    <property type="protein sequence ID" value="ACX96933.1"/>
    <property type="molecule type" value="Genomic_DNA"/>
</dbReference>
<dbReference type="PANTHER" id="PTHR40055:SF1">
    <property type="entry name" value="TRANSCRIPTIONAL REGULATOR YGIV-RELATED"/>
    <property type="match status" value="1"/>
</dbReference>
<dbReference type="InterPro" id="IPR050908">
    <property type="entry name" value="SmbC-like"/>
</dbReference>
<sequence>MPSHNPRFQRNYLDQLQVCRLLEARQSDPVALKTFCAEHGVSVYTLNRLFLKWLGQSPRSWQRRLRLNEAAILLGRTDQSVLSIAQTVGYESQQSFCRAFRREWGVNPTCFRRQFRMQHGDLPTQPLRMPVTHGVLPPLKIISQRFVGSYDQVPHYWRVFGAWVTQTGLDTKQGVFVGVTWDDPDVTPKGEIRYDCGFLPQNPALLEQIPTSSDLTHQTIAGGAYAALAGQGHYHELVPDRYQRLVCQWLPSSGWQLDLRPALEWFAEAPWRMPEHEWRFEIRLPIA</sequence>
<gene>
    <name evidence="5" type="ordered locus">Hneap_2116</name>
</gene>
<protein>
    <submittedName>
        <fullName evidence="5">Transcriptional regulator, AraC family</fullName>
    </submittedName>
</protein>
<evidence type="ECO:0000313" key="5">
    <source>
        <dbReference type="EMBL" id="ACX96933.1"/>
    </source>
</evidence>
<reference evidence="5 6" key="1">
    <citation type="submission" date="2009-10" db="EMBL/GenBank/DDBJ databases">
        <title>Complete sequence of Halothiobacillus neapolitanus c2.</title>
        <authorList>
            <consortium name="US DOE Joint Genome Institute"/>
            <person name="Lucas S."/>
            <person name="Copeland A."/>
            <person name="Lapidus A."/>
            <person name="Glavina del Rio T."/>
            <person name="Tice H."/>
            <person name="Bruce D."/>
            <person name="Goodwin L."/>
            <person name="Pitluck S."/>
            <person name="Davenport K."/>
            <person name="Brettin T."/>
            <person name="Detter J.C."/>
            <person name="Han C."/>
            <person name="Tapia R."/>
            <person name="Larimer F."/>
            <person name="Land M."/>
            <person name="Hauser L."/>
            <person name="Kyrpides N."/>
            <person name="Mikhailova N."/>
            <person name="Kerfeld C."/>
            <person name="Cannon G."/>
            <person name="Heinhort S."/>
        </authorList>
    </citation>
    <scope>NUCLEOTIDE SEQUENCE [LARGE SCALE GENOMIC DNA]</scope>
    <source>
        <strain evidence="6">ATCC 23641 / c2</strain>
    </source>
</reference>
<evidence type="ECO:0000313" key="6">
    <source>
        <dbReference type="Proteomes" id="UP000009102"/>
    </source>
</evidence>
<dbReference type="InterPro" id="IPR018062">
    <property type="entry name" value="HTH_AraC-typ_CS"/>
</dbReference>
<dbReference type="RefSeq" id="WP_012824965.1">
    <property type="nucleotide sequence ID" value="NC_013422.1"/>
</dbReference>
<dbReference type="PROSITE" id="PS00041">
    <property type="entry name" value="HTH_ARAC_FAMILY_1"/>
    <property type="match status" value="1"/>
</dbReference>
<evidence type="ECO:0000256" key="1">
    <source>
        <dbReference type="ARBA" id="ARBA00023015"/>
    </source>
</evidence>
<dbReference type="SUPFAM" id="SSF46689">
    <property type="entry name" value="Homeodomain-like"/>
    <property type="match status" value="2"/>
</dbReference>
<dbReference type="eggNOG" id="COG2207">
    <property type="taxonomic scope" value="Bacteria"/>
</dbReference>
<dbReference type="InterPro" id="IPR029442">
    <property type="entry name" value="GyrI-like"/>
</dbReference>
<dbReference type="STRING" id="555778.Hneap_2116"/>
<dbReference type="SUPFAM" id="SSF55136">
    <property type="entry name" value="Probable bacterial effector-binding domain"/>
    <property type="match status" value="1"/>
</dbReference>
<dbReference type="PRINTS" id="PR00032">
    <property type="entry name" value="HTHARAC"/>
</dbReference>
<dbReference type="InterPro" id="IPR020449">
    <property type="entry name" value="Tscrpt_reg_AraC-type_HTH"/>
</dbReference>
<feature type="domain" description="HTH araC/xylS-type" evidence="4">
    <location>
        <begin position="16"/>
        <end position="114"/>
    </location>
</feature>
<keyword evidence="2" id="KW-0238">DNA-binding</keyword>
<proteinExistence type="predicted"/>
<dbReference type="InterPro" id="IPR009057">
    <property type="entry name" value="Homeodomain-like_sf"/>
</dbReference>
<keyword evidence="1" id="KW-0805">Transcription regulation</keyword>
<evidence type="ECO:0000256" key="3">
    <source>
        <dbReference type="ARBA" id="ARBA00023163"/>
    </source>
</evidence>
<dbReference type="Gene3D" id="1.10.10.60">
    <property type="entry name" value="Homeodomain-like"/>
    <property type="match status" value="2"/>
</dbReference>
<dbReference type="GO" id="GO:0043565">
    <property type="term" value="F:sequence-specific DNA binding"/>
    <property type="evidence" value="ECO:0007669"/>
    <property type="project" value="InterPro"/>
</dbReference>
<dbReference type="KEGG" id="hna:Hneap_2116"/>
<keyword evidence="6" id="KW-1185">Reference proteome</keyword>